<feature type="region of interest" description="Disordered" evidence="1">
    <location>
        <begin position="1"/>
        <end position="96"/>
    </location>
</feature>
<evidence type="ECO:0000313" key="2">
    <source>
        <dbReference type="EMBL" id="CAK7223078.1"/>
    </source>
</evidence>
<feature type="compositionally biased region" description="Low complexity" evidence="1">
    <location>
        <begin position="129"/>
        <end position="142"/>
    </location>
</feature>
<feature type="compositionally biased region" description="Low complexity" evidence="1">
    <location>
        <begin position="1043"/>
        <end position="1065"/>
    </location>
</feature>
<feature type="region of interest" description="Disordered" evidence="1">
    <location>
        <begin position="200"/>
        <end position="290"/>
    </location>
</feature>
<comment type="caution">
    <text evidence="2">The sequence shown here is derived from an EMBL/GenBank/DDBJ whole genome shotgun (WGS) entry which is preliminary data.</text>
</comment>
<dbReference type="EMBL" id="CAWUHD010000048">
    <property type="protein sequence ID" value="CAK7223078.1"/>
    <property type="molecule type" value="Genomic_DNA"/>
</dbReference>
<feature type="compositionally biased region" description="Acidic residues" evidence="1">
    <location>
        <begin position="842"/>
        <end position="862"/>
    </location>
</feature>
<feature type="region of interest" description="Disordered" evidence="1">
    <location>
        <begin position="836"/>
        <end position="941"/>
    </location>
</feature>
<evidence type="ECO:0008006" key="4">
    <source>
        <dbReference type="Google" id="ProtNLM"/>
    </source>
</evidence>
<feature type="compositionally biased region" description="Polar residues" evidence="1">
    <location>
        <begin position="200"/>
        <end position="216"/>
    </location>
</feature>
<feature type="compositionally biased region" description="Basic and acidic residues" evidence="1">
    <location>
        <begin position="1221"/>
        <end position="1232"/>
    </location>
</feature>
<dbReference type="InterPro" id="IPR013943">
    <property type="entry name" value="Pet127"/>
</dbReference>
<feature type="region of interest" description="Disordered" evidence="1">
    <location>
        <begin position="127"/>
        <end position="186"/>
    </location>
</feature>
<reference evidence="2 3" key="1">
    <citation type="submission" date="2024-01" db="EMBL/GenBank/DDBJ databases">
        <authorList>
            <person name="Allen C."/>
            <person name="Tagirdzhanova G."/>
        </authorList>
    </citation>
    <scope>NUCLEOTIDE SEQUENCE [LARGE SCALE GENOMIC DNA]</scope>
</reference>
<feature type="compositionally biased region" description="Basic and acidic residues" evidence="1">
    <location>
        <begin position="167"/>
        <end position="186"/>
    </location>
</feature>
<dbReference type="PANTHER" id="PTHR31014">
    <property type="entry name" value="MITOCHONDRIAL TRANSLATION SYSTEM COMPONENT PET127-RELATED"/>
    <property type="match status" value="1"/>
</dbReference>
<sequence>MFTPLCPTVFRQQSRRYTQESTDSTTDKMTANEPTTSSSKGVKVAKDTTPQAPQEAGHVLKNNRNSSTSAAGRKHKKTTKSTVRTSPNNTAAQASQTQLKLWRETLDVLTKLEKVQGRLAEQAAIATGEASEAMADSSAAPAEKPENDATGSAGKPLESKKKSKPVYTEEQKKAALKSAKEAQEQVKKLTSALHLLKKVLSTQGSQKQPPETTSKGAQADGKVGKNAKKKAKRKADPSAAPTGIPARSTTGASAVTEADQSECKPLTESSTATDPPGPVSKKPPSKKRTALVDVPLGSAAIGAVQSRASGVPPGKAKFRVNKIESHDLMLQPVEENIRPVPRLHYDLDRALFNPGVYHLQDPRSRVFNFDPYLATIMPLQEFDFNALKQYVTSSKDSTLISMAHKYKMKYSGSTSSMTSLLSHFHFLLSSWRPINVAHTTRSFAPESLNFTRIMRGPAATFLHYKDGTYAIDADKEFDSANILSMLGKSMEKLLTLSKEDFEKYRVTRSHELTEEERNDPESFHYTTFGDFMMRSQLDAHDPRLPGTGMFDLKTRAVVSIRMDARDFHRGLGYEIRNRFGQWESFEREYYDMIRSAFLKYSLQVRMGRMDGIYVAFHNTERIFGFQYISINEMDLALHGTEDTTLGDREFMLSLRLLNEVLDRATQRFPGRSLRLHVETRPSDSAPFMYVFAKPVTADEIAEVQDASKESVEEFERNILGMTADGKRNNSESEDLADAAADNTDVDFNENENRNETGDVDYEEDSEAVWETMRQRVEEAMENEAQGIETVRDAIEDALEQSGLLRGRSPEETRVYVDALLGAITRTDTEVVAETILKGQEDTTAEEQAEAETEVEAESEEITGSESPAEAKNVESEPTTTETSEATLSSDIEGSSLADDPSKSIIDEDGDNYVVDSEASDKNEVVESPSQSSSSSASSPGTLSLKDLIIKLAAQVEAAESRNDTGSTATTTTGTIEGSAEEQPADAEKTADNATSSETSVAFNYSDSIAELEDAPKNKRFERILSVLMASSKEGKSTIKDTVTSSSSTTSPATASTSSSPSSPSSPIKPLSPFAGDHDAEILGMIVTVRNQVNGRYVARPNELRSSDKWTVQYAIEEIQDRRAQALYDMLKKRRKTLLRRDPEGTDEDGGGNSGDSGPRGRNSGRKDAFNRNFMEKLYKMSAQGRRFRSREDSVMSKKPVHVYGAKEGLPWETVFGNGGSENRDGKKIGQEE</sequence>
<accession>A0ABP0BTT4</accession>
<protein>
    <recommendedName>
        <fullName evidence="4">Mitochondrial mRNA processing protein</fullName>
    </recommendedName>
</protein>
<feature type="region of interest" description="Disordered" evidence="1">
    <location>
        <begin position="1032"/>
        <end position="1073"/>
    </location>
</feature>
<dbReference type="PANTHER" id="PTHR31014:SF0">
    <property type="entry name" value="MITOCHONDRIAL TRANSLATION SYSTEM COMPONENT PET127-RELATED"/>
    <property type="match status" value="1"/>
</dbReference>
<evidence type="ECO:0000313" key="3">
    <source>
        <dbReference type="Proteomes" id="UP001642482"/>
    </source>
</evidence>
<dbReference type="Pfam" id="PF08634">
    <property type="entry name" value="Pet127"/>
    <property type="match status" value="1"/>
</dbReference>
<feature type="region of interest" description="Disordered" evidence="1">
    <location>
        <begin position="1211"/>
        <end position="1232"/>
    </location>
</feature>
<feature type="compositionally biased region" description="Low complexity" evidence="1">
    <location>
        <begin position="964"/>
        <end position="977"/>
    </location>
</feature>
<feature type="compositionally biased region" description="Polar residues" evidence="1">
    <location>
        <begin position="10"/>
        <end position="40"/>
    </location>
</feature>
<feature type="region of interest" description="Disordered" evidence="1">
    <location>
        <begin position="1137"/>
        <end position="1170"/>
    </location>
</feature>
<dbReference type="Proteomes" id="UP001642482">
    <property type="component" value="Unassembled WGS sequence"/>
</dbReference>
<feature type="compositionally biased region" description="Low complexity" evidence="1">
    <location>
        <begin position="875"/>
        <end position="889"/>
    </location>
</feature>
<evidence type="ECO:0000256" key="1">
    <source>
        <dbReference type="SAM" id="MobiDB-lite"/>
    </source>
</evidence>
<feature type="compositionally biased region" description="Polar residues" evidence="1">
    <location>
        <begin position="80"/>
        <end position="96"/>
    </location>
</feature>
<gene>
    <name evidence="2" type="ORF">SEUCBS140593_005116</name>
</gene>
<proteinExistence type="predicted"/>
<keyword evidence="3" id="KW-1185">Reference proteome</keyword>
<feature type="region of interest" description="Disordered" evidence="1">
    <location>
        <begin position="956"/>
        <end position="1002"/>
    </location>
</feature>
<feature type="region of interest" description="Disordered" evidence="1">
    <location>
        <begin position="723"/>
        <end position="763"/>
    </location>
</feature>
<feature type="compositionally biased region" description="Polar residues" evidence="1">
    <location>
        <begin position="991"/>
        <end position="1002"/>
    </location>
</feature>
<name>A0ABP0BTT4_9PEZI</name>
<feature type="compositionally biased region" description="Low complexity" evidence="1">
    <location>
        <begin position="927"/>
        <end position="939"/>
    </location>
</feature>
<organism evidence="2 3">
    <name type="scientific">Sporothrix eucalyptigena</name>
    <dbReference type="NCBI Taxonomy" id="1812306"/>
    <lineage>
        <taxon>Eukaryota</taxon>
        <taxon>Fungi</taxon>
        <taxon>Dikarya</taxon>
        <taxon>Ascomycota</taxon>
        <taxon>Pezizomycotina</taxon>
        <taxon>Sordariomycetes</taxon>
        <taxon>Sordariomycetidae</taxon>
        <taxon>Ophiostomatales</taxon>
        <taxon>Ophiostomataceae</taxon>
        <taxon>Sporothrix</taxon>
    </lineage>
</organism>